<evidence type="ECO:0000259" key="2">
    <source>
        <dbReference type="Pfam" id="PF13478"/>
    </source>
</evidence>
<keyword evidence="4" id="KW-1185">Reference proteome</keyword>
<dbReference type="EMBL" id="SGXM01000001">
    <property type="protein sequence ID" value="RZT43174.1"/>
    <property type="molecule type" value="Genomic_DNA"/>
</dbReference>
<dbReference type="AlphaFoldDB" id="A0A4Q7S9M1"/>
<name>A0A4Q7S9M1_9BURK</name>
<comment type="caution">
    <text evidence="3">The sequence shown here is derived from an EMBL/GenBank/DDBJ whole genome shotgun (WGS) entry which is preliminary data.</text>
</comment>
<sequence>MDSVDLEVLKSSVRWQQEGHGVLLVTVVRTWGSSPRPEGAMLAVRDDGLVAGSVSGGCIEDDIIYRVHREGIRATVPEAMKYGISAEEAHRFGLPCGGTIELVAEPLAAHSGIDALLRAVEGGRLVARTLDMATGRATLGHAEAADGLSFDGATLQTIHGPRYRMLVIGAGQLSKYLCQIAVGLGFQVTVCDPREEYTETWDIPGVTMVRTMPDDTVEAMKLDERCAVIALTHDPKLDDLALMEALRTPAFYVGALGSRRNNQARRERLREFDLTDQQLARLHGPVGIYIGSRTPPEIAISVLAEVIAAKNHVSLPDILQVEGAKAAREIAAGESECPILPQGQTITAAQP</sequence>
<dbReference type="InterPro" id="IPR036291">
    <property type="entry name" value="NAD(P)-bd_dom_sf"/>
</dbReference>
<evidence type="ECO:0000259" key="1">
    <source>
        <dbReference type="Pfam" id="PF02625"/>
    </source>
</evidence>
<reference evidence="3 4" key="1">
    <citation type="journal article" date="2015" name="Stand. Genomic Sci.">
        <title>Genomic Encyclopedia of Bacterial and Archaeal Type Strains, Phase III: the genomes of soil and plant-associated and newly described type strains.</title>
        <authorList>
            <person name="Whitman W.B."/>
            <person name="Woyke T."/>
            <person name="Klenk H.P."/>
            <person name="Zhou Y."/>
            <person name="Lilburn T.G."/>
            <person name="Beck B.J."/>
            <person name="De Vos P."/>
            <person name="Vandamme P."/>
            <person name="Eisen J.A."/>
            <person name="Garrity G."/>
            <person name="Hugenholtz P."/>
            <person name="Kyrpides N.C."/>
        </authorList>
    </citation>
    <scope>NUCLEOTIDE SEQUENCE [LARGE SCALE GENOMIC DNA]</scope>
    <source>
        <strain evidence="3 4">ASC-9842</strain>
    </source>
</reference>
<protein>
    <submittedName>
        <fullName evidence="3">Putative sulfurylase large subunit (Molybdopterin cytosine dinucleotide biosynthesis) /predicted sulfurylase small subunit (Molybdopterin cytosine dinucleotide biosynthesis)</fullName>
    </submittedName>
</protein>
<dbReference type="RefSeq" id="WP_130391112.1">
    <property type="nucleotide sequence ID" value="NZ_SGXM01000001.1"/>
</dbReference>
<evidence type="ECO:0000313" key="4">
    <source>
        <dbReference type="Proteomes" id="UP000291078"/>
    </source>
</evidence>
<dbReference type="InterPro" id="IPR003777">
    <property type="entry name" value="XdhC_CoxI"/>
</dbReference>
<evidence type="ECO:0000313" key="3">
    <source>
        <dbReference type="EMBL" id="RZT43174.1"/>
    </source>
</evidence>
<dbReference type="OrthoDB" id="9815497at2"/>
<proteinExistence type="predicted"/>
<feature type="domain" description="XdhC Rossmann" evidence="2">
    <location>
        <begin position="165"/>
        <end position="306"/>
    </location>
</feature>
<dbReference type="InterPro" id="IPR052698">
    <property type="entry name" value="MoCofactor_Util/Proc"/>
</dbReference>
<organism evidence="3 4">
    <name type="scientific">Cupriavidus agavae</name>
    <dbReference type="NCBI Taxonomy" id="1001822"/>
    <lineage>
        <taxon>Bacteria</taxon>
        <taxon>Pseudomonadati</taxon>
        <taxon>Pseudomonadota</taxon>
        <taxon>Betaproteobacteria</taxon>
        <taxon>Burkholderiales</taxon>
        <taxon>Burkholderiaceae</taxon>
        <taxon>Cupriavidus</taxon>
    </lineage>
</organism>
<dbReference type="InterPro" id="IPR027051">
    <property type="entry name" value="XdhC_Rossmann_dom"/>
</dbReference>
<gene>
    <name evidence="3" type="ORF">EV147_2224</name>
</gene>
<dbReference type="Pfam" id="PF02625">
    <property type="entry name" value="XdhC_CoxI"/>
    <property type="match status" value="1"/>
</dbReference>
<dbReference type="PANTHER" id="PTHR30388:SF4">
    <property type="entry name" value="MOLYBDENUM COFACTOR INSERTION CHAPERONE PAOD"/>
    <property type="match status" value="1"/>
</dbReference>
<dbReference type="Pfam" id="PF13478">
    <property type="entry name" value="XdhC_C"/>
    <property type="match status" value="1"/>
</dbReference>
<dbReference type="Gene3D" id="3.40.50.720">
    <property type="entry name" value="NAD(P)-binding Rossmann-like Domain"/>
    <property type="match status" value="1"/>
</dbReference>
<feature type="domain" description="XdhC- CoxI" evidence="1">
    <location>
        <begin position="15"/>
        <end position="77"/>
    </location>
</feature>
<dbReference type="SUPFAM" id="SSF51735">
    <property type="entry name" value="NAD(P)-binding Rossmann-fold domains"/>
    <property type="match status" value="1"/>
</dbReference>
<dbReference type="PANTHER" id="PTHR30388">
    <property type="entry name" value="ALDEHYDE OXIDOREDUCTASE MOLYBDENUM COFACTOR ASSEMBLY PROTEIN"/>
    <property type="match status" value="1"/>
</dbReference>
<accession>A0A4Q7S9M1</accession>
<dbReference type="Proteomes" id="UP000291078">
    <property type="component" value="Unassembled WGS sequence"/>
</dbReference>